<keyword evidence="4 6" id="KW-0472">Membrane</keyword>
<keyword evidence="3 6" id="KW-1133">Transmembrane helix</keyword>
<dbReference type="Gene3D" id="1.20.1250.20">
    <property type="entry name" value="MFS general substrate transporter like domains"/>
    <property type="match status" value="1"/>
</dbReference>
<evidence type="ECO:0000256" key="2">
    <source>
        <dbReference type="ARBA" id="ARBA00022692"/>
    </source>
</evidence>
<evidence type="ECO:0000259" key="7">
    <source>
        <dbReference type="PROSITE" id="PS50850"/>
    </source>
</evidence>
<evidence type="ECO:0000256" key="6">
    <source>
        <dbReference type="SAM" id="Phobius"/>
    </source>
</evidence>
<evidence type="ECO:0000313" key="9">
    <source>
        <dbReference type="Proteomes" id="UP000308092"/>
    </source>
</evidence>
<protein>
    <recommendedName>
        <fullName evidence="7">Major facilitator superfamily (MFS) profile domain-containing protein</fullName>
    </recommendedName>
</protein>
<dbReference type="PANTHER" id="PTHR23501:SF33">
    <property type="entry name" value="MAJOR FACILITATOR SUPERFAMILY (MFS) PROFILE DOMAIN-CONTAINING PROTEIN"/>
    <property type="match status" value="1"/>
</dbReference>
<comment type="caution">
    <text evidence="8">The sequence shown here is derived from an EMBL/GenBank/DDBJ whole genome shotgun (WGS) entry which is preliminary data.</text>
</comment>
<keyword evidence="9" id="KW-1185">Reference proteome</keyword>
<dbReference type="GO" id="GO:0000329">
    <property type="term" value="C:fungal-type vacuole membrane"/>
    <property type="evidence" value="ECO:0007669"/>
    <property type="project" value="TreeGrafter"/>
</dbReference>
<feature type="transmembrane region" description="Helical" evidence="6">
    <location>
        <begin position="133"/>
        <end position="154"/>
    </location>
</feature>
<feature type="transmembrane region" description="Helical" evidence="6">
    <location>
        <begin position="265"/>
        <end position="288"/>
    </location>
</feature>
<proteinExistence type="predicted"/>
<gene>
    <name evidence="8" type="ORF">EYZ11_012565</name>
</gene>
<evidence type="ECO:0000256" key="1">
    <source>
        <dbReference type="ARBA" id="ARBA00004141"/>
    </source>
</evidence>
<feature type="transmembrane region" description="Helical" evidence="6">
    <location>
        <begin position="467"/>
        <end position="493"/>
    </location>
</feature>
<sequence>MTATERSPLVESNSAVSEPENGGRNSERSFGSNQPVVLIILATFLGEFLASADESLMTAIYTTVASEFRSLSQGSWLLVAYNFGYCISSPVYGLLGDLFGRKNIIIWSFCFFLVGCIACGASTSMIQLITARFLAGLSGAGVVSLVAVIITELVPPSDVAIFRSYGNTINIVGRSLGGPIGGFLSQAVGWRWSFYGQVPLVFISILIIARQMPSSLNQSREGLDSTRAKIRQIDFLGIVGFTATIFLFVIALQNIDWGGNQQPRLFYVLGGTFLGSAIVFLSLEVYWARTPLIPVNLMKRMFGSYCISQLLLITGRSALIPTTVPYFIRVHNASDFTASLVNLAAMAGVPIASYLSGIWIKRPWEVLYLLPYGLAMGVLFTTQFSGMNAEVPTDRVGQCIGTYYLFQQLGRILGPVFGLSLTQQLFKGSLWKSLGPVPKKQELIQRILDDARFAITLPKPTQQTVRLSYLTGFQVVPLFGTLCTVLSFPLMILDWERS</sequence>
<feature type="transmembrane region" description="Helical" evidence="6">
    <location>
        <begin position="74"/>
        <end position="92"/>
    </location>
</feature>
<feature type="transmembrane region" description="Helical" evidence="6">
    <location>
        <begin position="340"/>
        <end position="360"/>
    </location>
</feature>
<evidence type="ECO:0000313" key="8">
    <source>
        <dbReference type="EMBL" id="THC87990.1"/>
    </source>
</evidence>
<dbReference type="Proteomes" id="UP000308092">
    <property type="component" value="Unassembled WGS sequence"/>
</dbReference>
<evidence type="ECO:0000256" key="3">
    <source>
        <dbReference type="ARBA" id="ARBA00022989"/>
    </source>
</evidence>
<dbReference type="PROSITE" id="PS50850">
    <property type="entry name" value="MFS"/>
    <property type="match status" value="1"/>
</dbReference>
<dbReference type="AlphaFoldDB" id="A0A4S3IZY7"/>
<evidence type="ECO:0000256" key="4">
    <source>
        <dbReference type="ARBA" id="ARBA00023136"/>
    </source>
</evidence>
<dbReference type="SUPFAM" id="SSF103473">
    <property type="entry name" value="MFS general substrate transporter"/>
    <property type="match status" value="1"/>
</dbReference>
<feature type="domain" description="Major facilitator superfamily (MFS) profile" evidence="7">
    <location>
        <begin position="39"/>
        <end position="498"/>
    </location>
</feature>
<feature type="compositionally biased region" description="Polar residues" evidence="5">
    <location>
        <begin position="1"/>
        <end position="16"/>
    </location>
</feature>
<reference evidence="8 9" key="1">
    <citation type="submission" date="2019-03" db="EMBL/GenBank/DDBJ databases">
        <title>The genome sequence of a newly discovered highly antifungal drug resistant Aspergillus species, Aspergillus tanneri NIH 1004.</title>
        <authorList>
            <person name="Mounaud S."/>
            <person name="Singh I."/>
            <person name="Joardar V."/>
            <person name="Pakala S."/>
            <person name="Pakala S."/>
            <person name="Venepally P."/>
            <person name="Hoover J."/>
            <person name="Nierman W."/>
            <person name="Chung J."/>
            <person name="Losada L."/>
        </authorList>
    </citation>
    <scope>NUCLEOTIDE SEQUENCE [LARGE SCALE GENOMIC DNA]</scope>
    <source>
        <strain evidence="8 9">NIH1004</strain>
    </source>
</reference>
<dbReference type="PANTHER" id="PTHR23501">
    <property type="entry name" value="MAJOR FACILITATOR SUPERFAMILY"/>
    <property type="match status" value="1"/>
</dbReference>
<keyword evidence="2 6" id="KW-0812">Transmembrane</keyword>
<dbReference type="Pfam" id="PF07690">
    <property type="entry name" value="MFS_1"/>
    <property type="match status" value="1"/>
</dbReference>
<feature type="region of interest" description="Disordered" evidence="5">
    <location>
        <begin position="1"/>
        <end position="29"/>
    </location>
</feature>
<dbReference type="GO" id="GO:0015174">
    <property type="term" value="F:basic amino acid transmembrane transporter activity"/>
    <property type="evidence" value="ECO:0007669"/>
    <property type="project" value="TreeGrafter"/>
</dbReference>
<feature type="transmembrane region" description="Helical" evidence="6">
    <location>
        <begin position="192"/>
        <end position="212"/>
    </location>
</feature>
<dbReference type="InterPro" id="IPR036259">
    <property type="entry name" value="MFS_trans_sf"/>
</dbReference>
<comment type="subcellular location">
    <subcellularLocation>
        <location evidence="1">Membrane</location>
        <topology evidence="1">Multi-pass membrane protein</topology>
    </subcellularLocation>
</comment>
<dbReference type="InterPro" id="IPR011701">
    <property type="entry name" value="MFS"/>
</dbReference>
<dbReference type="EMBL" id="SOSA01000969">
    <property type="protein sequence ID" value="THC87990.1"/>
    <property type="molecule type" value="Genomic_DNA"/>
</dbReference>
<accession>A0A4S3IZY7</accession>
<feature type="transmembrane region" description="Helical" evidence="6">
    <location>
        <begin position="233"/>
        <end position="253"/>
    </location>
</feature>
<feature type="transmembrane region" description="Helical" evidence="6">
    <location>
        <begin position="367"/>
        <end position="386"/>
    </location>
</feature>
<organism evidence="8 9">
    <name type="scientific">Aspergillus tanneri</name>
    <dbReference type="NCBI Taxonomy" id="1220188"/>
    <lineage>
        <taxon>Eukaryota</taxon>
        <taxon>Fungi</taxon>
        <taxon>Dikarya</taxon>
        <taxon>Ascomycota</taxon>
        <taxon>Pezizomycotina</taxon>
        <taxon>Eurotiomycetes</taxon>
        <taxon>Eurotiomycetidae</taxon>
        <taxon>Eurotiales</taxon>
        <taxon>Aspergillaceae</taxon>
        <taxon>Aspergillus</taxon>
        <taxon>Aspergillus subgen. Circumdati</taxon>
    </lineage>
</organism>
<feature type="transmembrane region" description="Helical" evidence="6">
    <location>
        <begin position="309"/>
        <end position="328"/>
    </location>
</feature>
<name>A0A4S3IZY7_9EURO</name>
<evidence type="ECO:0000256" key="5">
    <source>
        <dbReference type="SAM" id="MobiDB-lite"/>
    </source>
</evidence>
<dbReference type="InterPro" id="IPR020846">
    <property type="entry name" value="MFS_dom"/>
</dbReference>
<feature type="transmembrane region" description="Helical" evidence="6">
    <location>
        <begin position="104"/>
        <end position="126"/>
    </location>
</feature>
<dbReference type="VEuPathDB" id="FungiDB:EYZ11_012565"/>